<dbReference type="GO" id="GO:0006974">
    <property type="term" value="P:DNA damage response"/>
    <property type="evidence" value="ECO:0007669"/>
    <property type="project" value="TreeGrafter"/>
</dbReference>
<proteinExistence type="inferred from homology"/>
<evidence type="ECO:0000256" key="1">
    <source>
        <dbReference type="ARBA" id="ARBA00004906"/>
    </source>
</evidence>
<evidence type="ECO:0000259" key="5">
    <source>
        <dbReference type="Pfam" id="PF10585"/>
    </source>
</evidence>
<feature type="domain" description="THIF-type NAD/FAD binding fold" evidence="4">
    <location>
        <begin position="40"/>
        <end position="534"/>
    </location>
</feature>
<dbReference type="InterPro" id="IPR019572">
    <property type="entry name" value="UBA_E1_SCCH"/>
</dbReference>
<dbReference type="InterPro" id="IPR042063">
    <property type="entry name" value="Ubi_acti_E1_SCCH"/>
</dbReference>
<dbReference type="OrthoDB" id="6244113at2759"/>
<sequence length="657" mass="72675">QLKEDCATSTVETARASISSTDQPAAPLFQSTVDFPHPCLTITDPDHIEKSNLNRQFLFRSAHIGRSKSLVAAEAARAINPAMVIRPMEQKVWPVNEKTVFTDTFLLHSTGSVGDRCTNGVVFAALDCVSSRRYLDTRCVALRLPLYESGTLGTKGHVQVVLPGLTESYNSQRDDDSGFGGASLDGGGQSIPYCTLKSFPTLPVHCIEWAKEKFASQFTLKPEKLSQLLTALDRNEPGRQLLELATHLIGFSAESQNSSEIQVDSAERHTKANWLCSHLTANLARFLASRPVDWVGCVQLARDKFERYFNHKARHLLRAFPPDTKTADGTLFWLLPKRQPNPILFNPGNTLHQQFVLSYARLLADQLRIPLPECIVNRELTDVQTHLEACLIGHNPPVFVPSLKRVVVEDSEIPSMSRSELDKGDGNVATAGSNLDEFVLQALQMSIATLRDPKKLKSVYSCHAIEFEKDNDRLPHVDFIAAAANLRAVMYGLQQTPRHEVRRIAGRIVPAIATTTAAVAGLVCIELLKHVAYCRTSDPGVEAKKDAVVNTTEIEHARNAFLNLALPVILLSEPAPCVRTKLPSGAEFTLWDRWVIPVPANLDNYLLSDLICDIKAVIAISLFLIKSVRVHRHAAIPSVKNSADLDWLKRQETHVLA</sequence>
<reference evidence="6 7" key="1">
    <citation type="submission" date="2019-07" db="EMBL/GenBank/DDBJ databases">
        <title>Annotation for the trematode Paragonimus westermani.</title>
        <authorList>
            <person name="Choi Y.-J."/>
        </authorList>
    </citation>
    <scope>NUCLEOTIDE SEQUENCE [LARGE SCALE GENOMIC DNA]</scope>
    <source>
        <strain evidence="6">180907_Pwestermani</strain>
    </source>
</reference>
<comment type="caution">
    <text evidence="6">The sequence shown here is derived from an EMBL/GenBank/DDBJ whole genome shotgun (WGS) entry which is preliminary data.</text>
</comment>
<dbReference type="PANTHER" id="PTHR10953:SF186">
    <property type="entry name" value="UBIQUITIN-LIKE MODIFIER-ACTIVATING ENZYME 6"/>
    <property type="match status" value="1"/>
</dbReference>
<gene>
    <name evidence="6" type="ORF">P879_09517</name>
</gene>
<comment type="similarity">
    <text evidence="2">Belongs to the ubiquitin-activating E1 family.</text>
</comment>
<keyword evidence="3" id="KW-0436">Ligase</keyword>
<feature type="domain" description="Ubiquitin-activating enzyme SCCH" evidence="5">
    <location>
        <begin position="200"/>
        <end position="502"/>
    </location>
</feature>
<accession>A0A8T0D824</accession>
<dbReference type="GO" id="GO:0004839">
    <property type="term" value="F:ubiquitin activating enzyme activity"/>
    <property type="evidence" value="ECO:0007669"/>
    <property type="project" value="TreeGrafter"/>
</dbReference>
<dbReference type="SUPFAM" id="SSF69572">
    <property type="entry name" value="Activating enzymes of the ubiquitin-like proteins"/>
    <property type="match status" value="1"/>
</dbReference>
<dbReference type="InterPro" id="IPR035985">
    <property type="entry name" value="Ubiquitin-activating_enz"/>
</dbReference>
<name>A0A8T0D824_9TREM</name>
<dbReference type="GO" id="GO:0005634">
    <property type="term" value="C:nucleus"/>
    <property type="evidence" value="ECO:0007669"/>
    <property type="project" value="TreeGrafter"/>
</dbReference>
<dbReference type="EMBL" id="JTDF01016972">
    <property type="protein sequence ID" value="KAF8562797.1"/>
    <property type="molecule type" value="Genomic_DNA"/>
</dbReference>
<dbReference type="AlphaFoldDB" id="A0A8T0D824"/>
<dbReference type="InterPro" id="IPR000594">
    <property type="entry name" value="ThiF_NAD_FAD-bd"/>
</dbReference>
<evidence type="ECO:0000313" key="7">
    <source>
        <dbReference type="Proteomes" id="UP000699462"/>
    </source>
</evidence>
<evidence type="ECO:0008006" key="8">
    <source>
        <dbReference type="Google" id="ProtNLM"/>
    </source>
</evidence>
<dbReference type="Gene3D" id="3.40.50.720">
    <property type="entry name" value="NAD(P)-binding Rossmann-like Domain"/>
    <property type="match status" value="1"/>
</dbReference>
<dbReference type="InterPro" id="IPR045886">
    <property type="entry name" value="ThiF/MoeB/HesA"/>
</dbReference>
<dbReference type="Pfam" id="PF10585">
    <property type="entry name" value="UBA_E1_SCCH"/>
    <property type="match status" value="1"/>
</dbReference>
<dbReference type="Proteomes" id="UP000699462">
    <property type="component" value="Unassembled WGS sequence"/>
</dbReference>
<evidence type="ECO:0000256" key="2">
    <source>
        <dbReference type="ARBA" id="ARBA00005673"/>
    </source>
</evidence>
<comment type="pathway">
    <text evidence="1">Protein modification; protein ubiquitination.</text>
</comment>
<evidence type="ECO:0000259" key="4">
    <source>
        <dbReference type="Pfam" id="PF00899"/>
    </source>
</evidence>
<feature type="non-terminal residue" evidence="6">
    <location>
        <position position="657"/>
    </location>
</feature>
<dbReference type="PANTHER" id="PTHR10953">
    <property type="entry name" value="UBIQUITIN-ACTIVATING ENZYME E1"/>
    <property type="match status" value="1"/>
</dbReference>
<protein>
    <recommendedName>
        <fullName evidence="8">Ubiquitin-activating enzyme E1 C-terminal domain-containing protein</fullName>
    </recommendedName>
</protein>
<dbReference type="Pfam" id="PF00899">
    <property type="entry name" value="ThiF"/>
    <property type="match status" value="1"/>
</dbReference>
<dbReference type="GO" id="GO:0005737">
    <property type="term" value="C:cytoplasm"/>
    <property type="evidence" value="ECO:0007669"/>
    <property type="project" value="TreeGrafter"/>
</dbReference>
<organism evidence="6 7">
    <name type="scientific">Paragonimus westermani</name>
    <dbReference type="NCBI Taxonomy" id="34504"/>
    <lineage>
        <taxon>Eukaryota</taxon>
        <taxon>Metazoa</taxon>
        <taxon>Spiralia</taxon>
        <taxon>Lophotrochozoa</taxon>
        <taxon>Platyhelminthes</taxon>
        <taxon>Trematoda</taxon>
        <taxon>Digenea</taxon>
        <taxon>Plagiorchiida</taxon>
        <taxon>Troglotremata</taxon>
        <taxon>Troglotrematidae</taxon>
        <taxon>Paragonimus</taxon>
    </lineage>
</organism>
<evidence type="ECO:0000313" key="6">
    <source>
        <dbReference type="EMBL" id="KAF8562797.1"/>
    </source>
</evidence>
<evidence type="ECO:0000256" key="3">
    <source>
        <dbReference type="ARBA" id="ARBA00022598"/>
    </source>
</evidence>
<dbReference type="GO" id="GO:0006511">
    <property type="term" value="P:ubiquitin-dependent protein catabolic process"/>
    <property type="evidence" value="ECO:0007669"/>
    <property type="project" value="TreeGrafter"/>
</dbReference>
<dbReference type="Gene3D" id="1.10.10.2660">
    <property type="entry name" value="Ubiquitin-activating enzyme E1, SCCH domain"/>
    <property type="match status" value="1"/>
</dbReference>
<keyword evidence="7" id="KW-1185">Reference proteome</keyword>